<organism evidence="2 3">
    <name type="scientific">Araneus ventricosus</name>
    <name type="common">Orbweaver spider</name>
    <name type="synonym">Epeira ventricosa</name>
    <dbReference type="NCBI Taxonomy" id="182803"/>
    <lineage>
        <taxon>Eukaryota</taxon>
        <taxon>Metazoa</taxon>
        <taxon>Ecdysozoa</taxon>
        <taxon>Arthropoda</taxon>
        <taxon>Chelicerata</taxon>
        <taxon>Arachnida</taxon>
        <taxon>Araneae</taxon>
        <taxon>Araneomorphae</taxon>
        <taxon>Entelegynae</taxon>
        <taxon>Araneoidea</taxon>
        <taxon>Araneidae</taxon>
        <taxon>Araneus</taxon>
    </lineage>
</organism>
<accession>A0A4Y2E1R3</accession>
<keyword evidence="3" id="KW-1185">Reference proteome</keyword>
<gene>
    <name evidence="2" type="ORF">AVEN_29240_1</name>
</gene>
<name>A0A4Y2E1R3_ARAVE</name>
<keyword evidence="1" id="KW-0732">Signal</keyword>
<sequence>MSTVSVLVPVMAVCLLEGGQVRARNQAAYSVDSRCTLVVIPRNLTVNLYVRRVTEPVVLTFFITIPGVFSNKITLVPLPLLLLNLLYRVSTCCLGLRDHQIFLPPITYGILLDDKSSAIHNQHGL</sequence>
<dbReference type="OrthoDB" id="6425807at2759"/>
<proteinExistence type="predicted"/>
<feature type="signal peptide" evidence="1">
    <location>
        <begin position="1"/>
        <end position="23"/>
    </location>
</feature>
<evidence type="ECO:0000256" key="1">
    <source>
        <dbReference type="SAM" id="SignalP"/>
    </source>
</evidence>
<reference evidence="2 3" key="1">
    <citation type="journal article" date="2019" name="Sci. Rep.">
        <title>Orb-weaving spider Araneus ventricosus genome elucidates the spidroin gene catalogue.</title>
        <authorList>
            <person name="Kono N."/>
            <person name="Nakamura H."/>
            <person name="Ohtoshi R."/>
            <person name="Moran D.A.P."/>
            <person name="Shinohara A."/>
            <person name="Yoshida Y."/>
            <person name="Fujiwara M."/>
            <person name="Mori M."/>
            <person name="Tomita M."/>
            <person name="Arakawa K."/>
        </authorList>
    </citation>
    <scope>NUCLEOTIDE SEQUENCE [LARGE SCALE GENOMIC DNA]</scope>
</reference>
<protein>
    <submittedName>
        <fullName evidence="2">Uncharacterized protein</fullName>
    </submittedName>
</protein>
<dbReference type="Proteomes" id="UP000499080">
    <property type="component" value="Unassembled WGS sequence"/>
</dbReference>
<dbReference type="AlphaFoldDB" id="A0A4Y2E1R3"/>
<feature type="chain" id="PRO_5021445413" evidence="1">
    <location>
        <begin position="24"/>
        <end position="125"/>
    </location>
</feature>
<evidence type="ECO:0000313" key="2">
    <source>
        <dbReference type="EMBL" id="GBM21804.1"/>
    </source>
</evidence>
<dbReference type="EMBL" id="BGPR01000467">
    <property type="protein sequence ID" value="GBM21804.1"/>
    <property type="molecule type" value="Genomic_DNA"/>
</dbReference>
<comment type="caution">
    <text evidence="2">The sequence shown here is derived from an EMBL/GenBank/DDBJ whole genome shotgun (WGS) entry which is preliminary data.</text>
</comment>
<evidence type="ECO:0000313" key="3">
    <source>
        <dbReference type="Proteomes" id="UP000499080"/>
    </source>
</evidence>